<sequence>MTKYFALDMDKTFYIEDSKKFRKNIDTFIELNKRCIVPFFCTGRSYHSAMNLVGDEFVNKTGYMGYPGVYSNGAVVYGADGSLISHSYFLKDFTEKFVKFIIDNNLGGQTIFGDTEMSYSITELDDDFKDYPKLKNITAFEIISPNEVINKKITSIHINKQVHIEELSDKFTTKVCANESTFHISPKGITKAFGVKVLLHNIGLTPKECLFIGNGENDIELLEFCGSSYAVGNANDAVKKAAKIVLKEDYDKGAFQKAARLISRFVENYDNVSKLFEQLKEAKTRKELLNFKFNINSSQRLNKLNDFCLIDALKHKETGNNLKCVDNESKYTSNIKSLLDNTHNHSTYKINKSVIVDCFKDLARLRNKKHNLVSFLLDSLNIVLNDLEFEEVCRLLNLICNLKLNDTSVDCKIQALYKNLLTRVNFLLTRILSDIRGVVKIDSLPKYSKGYEANITDKDPGIDLKGSKHLDESWILWYNLTKKGDSKSRYTCTLLLSLIELETGWVFKSDIRRVCRTLDAIVGECESFSKLEERFILKLVKRLGYLLSNESVNGNEQHYIKNNNITPIHLKKLFCNIAKISKLSPKVLVNSFKLSNTWQSFNNLVTISRHVFETEAVKFNIVEEDHENRLPFVSDEVYKSINDINFKSNKLFLRIFADSVDIIKFLDYLILGQLNEEVFKERYTEILRLKNEYIRFSEEMLSKLQLKNEDLIISECRSAYYLALTTSLNNCTIDNEPQERNNDDNNNIFELICKKIHKNTETMIKSVNNNLNMSNKCDLSSTRNSVCTSDVNKMNTKYVQYLLYSDKIISFINELGLTSEKMNDTFEMCKRYAEELSNNYKSIMYNIEDNHVLSTIYVTMLNKYNLLSNEIYLAFLSKISQINSWNSWNGKEVSMLCDLFSRTQEKFCLPDHENDNIGTNVDEQHNENNKINQALCLIRTCLKSLLYYYMLQGNVYKLGNREFISLISCMNVINKFNFSSTSSSSIRDEIINRMDSMNFNQLIKLLLNLSNHIDEQMRREILEKIESLDCLSDISQLVELNDKEITSRVLTRYKIDIVDKKYVLFEKYVKNKFLKQYGKVIYNKNYTTEEKYKILKIQS</sequence>
<dbReference type="Proteomes" id="UP000244811">
    <property type="component" value="Chromosome 1"/>
</dbReference>
<dbReference type="PANTHER" id="PTHR10000:SF8">
    <property type="entry name" value="HAD SUPERFAMILY HYDROLASE-LIKE, TYPE 3"/>
    <property type="match status" value="1"/>
</dbReference>
<dbReference type="InterPro" id="IPR036412">
    <property type="entry name" value="HAD-like_sf"/>
</dbReference>
<dbReference type="InterPro" id="IPR023214">
    <property type="entry name" value="HAD_sf"/>
</dbReference>
<dbReference type="Gene3D" id="3.30.1240.10">
    <property type="match status" value="1"/>
</dbReference>
<evidence type="ECO:0000313" key="2">
    <source>
        <dbReference type="Proteomes" id="UP000244811"/>
    </source>
</evidence>
<dbReference type="Pfam" id="PF08282">
    <property type="entry name" value="Hydrolase_3"/>
    <property type="match status" value="1"/>
</dbReference>
<dbReference type="GO" id="GO:0000287">
    <property type="term" value="F:magnesium ion binding"/>
    <property type="evidence" value="ECO:0007669"/>
    <property type="project" value="TreeGrafter"/>
</dbReference>
<accession>A0A976MAN3</accession>
<dbReference type="PANTHER" id="PTHR10000">
    <property type="entry name" value="PHOSPHOSERINE PHOSPHATASE"/>
    <property type="match status" value="1"/>
</dbReference>
<dbReference type="Gene3D" id="3.40.50.1000">
    <property type="entry name" value="HAD superfamily/HAD-like"/>
    <property type="match status" value="1"/>
</dbReference>
<proteinExistence type="predicted"/>
<gene>
    <name evidence="1" type="ORF">MACK_000890</name>
</gene>
<dbReference type="GO" id="GO:0005829">
    <property type="term" value="C:cytosol"/>
    <property type="evidence" value="ECO:0007669"/>
    <property type="project" value="TreeGrafter"/>
</dbReference>
<dbReference type="SUPFAM" id="SSF56784">
    <property type="entry name" value="HAD-like"/>
    <property type="match status" value="1"/>
</dbReference>
<dbReference type="AlphaFoldDB" id="A0A976MAN3"/>
<dbReference type="GO" id="GO:0016791">
    <property type="term" value="F:phosphatase activity"/>
    <property type="evidence" value="ECO:0007669"/>
    <property type="project" value="TreeGrafter"/>
</dbReference>
<organism evidence="1 2">
    <name type="scientific">Theileria orientalis</name>
    <dbReference type="NCBI Taxonomy" id="68886"/>
    <lineage>
        <taxon>Eukaryota</taxon>
        <taxon>Sar</taxon>
        <taxon>Alveolata</taxon>
        <taxon>Apicomplexa</taxon>
        <taxon>Aconoidasida</taxon>
        <taxon>Piroplasmida</taxon>
        <taxon>Theileriidae</taxon>
        <taxon>Theileria</taxon>
    </lineage>
</organism>
<evidence type="ECO:0000313" key="1">
    <source>
        <dbReference type="EMBL" id="UKK00816.2"/>
    </source>
</evidence>
<protein>
    <submittedName>
        <fullName evidence="1">Haloacid dehalogenase-like family hydrolase</fullName>
    </submittedName>
</protein>
<keyword evidence="1" id="KW-0378">Hydrolase</keyword>
<name>A0A976MAN3_THEOR</name>
<dbReference type="EMBL" id="CP056069">
    <property type="protein sequence ID" value="UKK00816.2"/>
    <property type="molecule type" value="Genomic_DNA"/>
</dbReference>
<reference evidence="1" key="1">
    <citation type="submission" date="2022-07" db="EMBL/GenBank/DDBJ databases">
        <title>Evaluation of T. orientalis genome assembly methods using nanopore sequencing and analysis of variation between genomes.</title>
        <authorList>
            <person name="Yam J."/>
            <person name="Micallef M.L."/>
            <person name="Liu M."/>
            <person name="Djordjevic S.P."/>
            <person name="Bogema D.R."/>
            <person name="Jenkins C."/>
        </authorList>
    </citation>
    <scope>NUCLEOTIDE SEQUENCE</scope>
    <source>
        <strain evidence="1">Goon Nure</strain>
    </source>
</reference>